<protein>
    <recommendedName>
        <fullName evidence="8">Apoptogenic protein 1, mitochondrial</fullName>
    </recommendedName>
</protein>
<reference evidence="7" key="1">
    <citation type="submission" date="2020-11" db="EMBL/GenBank/DDBJ databases">
        <authorList>
            <person name="Tran Van P."/>
        </authorList>
    </citation>
    <scope>NUCLEOTIDE SEQUENCE</scope>
</reference>
<keyword evidence="5" id="KW-0496">Mitochondrion</keyword>
<accession>A0A7R9ILN3</accession>
<comment type="similarity">
    <text evidence="2">Belongs to the COA8 family.</text>
</comment>
<proteinExistence type="inferred from homology"/>
<evidence type="ECO:0008006" key="8">
    <source>
        <dbReference type="Google" id="ProtNLM"/>
    </source>
</evidence>
<keyword evidence="6" id="KW-0472">Membrane</keyword>
<evidence type="ECO:0000256" key="2">
    <source>
        <dbReference type="ARBA" id="ARBA00005453"/>
    </source>
</evidence>
<evidence type="ECO:0000256" key="1">
    <source>
        <dbReference type="ARBA" id="ARBA00004443"/>
    </source>
</evidence>
<evidence type="ECO:0000313" key="7">
    <source>
        <dbReference type="EMBL" id="CAD7460560.1"/>
    </source>
</evidence>
<evidence type="ECO:0000256" key="6">
    <source>
        <dbReference type="ARBA" id="ARBA00023136"/>
    </source>
</evidence>
<dbReference type="EMBL" id="OE003819">
    <property type="protein sequence ID" value="CAD7460560.1"/>
    <property type="molecule type" value="Genomic_DNA"/>
</dbReference>
<evidence type="ECO:0000256" key="5">
    <source>
        <dbReference type="ARBA" id="ARBA00023128"/>
    </source>
</evidence>
<dbReference type="AlphaFoldDB" id="A0A7R9ILN3"/>
<dbReference type="GO" id="GO:0005743">
    <property type="term" value="C:mitochondrial inner membrane"/>
    <property type="evidence" value="ECO:0007669"/>
    <property type="project" value="UniProtKB-SubCell"/>
</dbReference>
<gene>
    <name evidence="7" type="ORF">TTEB3V08_LOCUS8488</name>
</gene>
<dbReference type="InterPro" id="IPR018796">
    <property type="entry name" value="COA8"/>
</dbReference>
<comment type="subcellular location">
    <subcellularLocation>
        <location evidence="1">Mitochondrion inner membrane</location>
        <topology evidence="1">Peripheral membrane protein</topology>
        <orientation evidence="1">Matrix side</orientation>
    </subcellularLocation>
</comment>
<organism evidence="7">
    <name type="scientific">Timema tahoe</name>
    <dbReference type="NCBI Taxonomy" id="61484"/>
    <lineage>
        <taxon>Eukaryota</taxon>
        <taxon>Metazoa</taxon>
        <taxon>Ecdysozoa</taxon>
        <taxon>Arthropoda</taxon>
        <taxon>Hexapoda</taxon>
        <taxon>Insecta</taxon>
        <taxon>Pterygota</taxon>
        <taxon>Neoptera</taxon>
        <taxon>Polyneoptera</taxon>
        <taxon>Phasmatodea</taxon>
        <taxon>Timematodea</taxon>
        <taxon>Timematoidea</taxon>
        <taxon>Timematidae</taxon>
        <taxon>Timema</taxon>
    </lineage>
</organism>
<evidence type="ECO:0000256" key="3">
    <source>
        <dbReference type="ARBA" id="ARBA00022792"/>
    </source>
</evidence>
<dbReference type="PANTHER" id="PTHR31107:SF2">
    <property type="entry name" value="CYTOCHROME C OXIDASE ASSEMBLY FACTOR 8"/>
    <property type="match status" value="1"/>
</dbReference>
<dbReference type="GO" id="GO:0097193">
    <property type="term" value="P:intrinsic apoptotic signaling pathway"/>
    <property type="evidence" value="ECO:0007669"/>
    <property type="project" value="InterPro"/>
</dbReference>
<dbReference type="PANTHER" id="PTHR31107">
    <property type="entry name" value="APOPTOGENIC PROTEIN 1, MITOCHONDRIAL"/>
    <property type="match status" value="1"/>
</dbReference>
<name>A0A7R9ILN3_9NEOP</name>
<dbReference type="Pfam" id="PF10231">
    <property type="entry name" value="COA8"/>
    <property type="match status" value="1"/>
</dbReference>
<sequence>MLCRGCMLLKLNKSFRSISLRGLSNVPPPITENHDMIGPPNPVSNLRPILLHVAPNESPLEKEYRLARKEAAKWNELFWSKHNTSFFKERKAFMDARLPVESSPSKTTTVSADEMSVFYKAFLDKNWKIHLNYNIEWYRKNISLVFLAFRVNMFRVKRRLFS</sequence>
<evidence type="ECO:0000256" key="4">
    <source>
        <dbReference type="ARBA" id="ARBA00022946"/>
    </source>
</evidence>
<keyword evidence="4" id="KW-0809">Transit peptide</keyword>
<keyword evidence="3" id="KW-0999">Mitochondrion inner membrane</keyword>